<organism evidence="4 5">
    <name type="scientific">Peptoclostridium acidaminophilum DSM 3953</name>
    <dbReference type="NCBI Taxonomy" id="1286171"/>
    <lineage>
        <taxon>Bacteria</taxon>
        <taxon>Bacillati</taxon>
        <taxon>Bacillota</taxon>
        <taxon>Clostridia</taxon>
        <taxon>Peptostreptococcales</taxon>
        <taxon>Peptoclostridiaceae</taxon>
        <taxon>Peptoclostridium</taxon>
    </lineage>
</organism>
<dbReference type="Proteomes" id="UP000019591">
    <property type="component" value="Chromosome"/>
</dbReference>
<feature type="transmembrane region" description="Helical" evidence="3">
    <location>
        <begin position="105"/>
        <end position="125"/>
    </location>
</feature>
<dbReference type="AlphaFoldDB" id="W8T4R2"/>
<evidence type="ECO:0000256" key="2">
    <source>
        <dbReference type="ARBA" id="ARBA00022989"/>
    </source>
</evidence>
<dbReference type="OrthoDB" id="411368at2"/>
<dbReference type="Pfam" id="PF07155">
    <property type="entry name" value="ECF-ribofla_trS"/>
    <property type="match status" value="1"/>
</dbReference>
<keyword evidence="2 3" id="KW-1133">Transmembrane helix</keyword>
<dbReference type="HOGENOM" id="CLU_084705_1_0_9"/>
<dbReference type="Gene3D" id="1.10.1760.20">
    <property type="match status" value="1"/>
</dbReference>
<keyword evidence="1 3" id="KW-0812">Transmembrane</keyword>
<gene>
    <name evidence="4" type="ORF">EAL2_c14540</name>
</gene>
<feature type="transmembrane region" description="Helical" evidence="3">
    <location>
        <begin position="12"/>
        <end position="30"/>
    </location>
</feature>
<dbReference type="InterPro" id="IPR009825">
    <property type="entry name" value="ECF_substrate-spec-like"/>
</dbReference>
<reference evidence="4 5" key="1">
    <citation type="journal article" date="2014" name="Genome Announc.">
        <title>Complete Genome Sequence of Amino Acid-Utilizing Eubacterium acidaminophilum al-2 (DSM 3953).</title>
        <authorList>
            <person name="Poehlein A."/>
            <person name="Andreesen J.R."/>
            <person name="Daniel R."/>
        </authorList>
    </citation>
    <scope>NUCLEOTIDE SEQUENCE [LARGE SCALE GENOMIC DNA]</scope>
    <source>
        <strain evidence="4 5">DSM 3953</strain>
    </source>
</reference>
<sequence>MNMNVKQITLLGLMTAAVCIGTMVIVIPIPATNGYINIGDSVVFLTSILFGPVAGMVAGGVGSALADLLSGYAHWAPFTLLIKGLEGLLVGLLMKGGMSKLRMGASTFAGACLMVTGYLFAGAVLEGSILVSLRSVPANIVQGVASMLIAVPVSIAIAKTAYVRKNSFMKN</sequence>
<evidence type="ECO:0008006" key="6">
    <source>
        <dbReference type="Google" id="ProtNLM"/>
    </source>
</evidence>
<feature type="transmembrane region" description="Helical" evidence="3">
    <location>
        <begin position="140"/>
        <end position="162"/>
    </location>
</feature>
<evidence type="ECO:0000313" key="5">
    <source>
        <dbReference type="Proteomes" id="UP000019591"/>
    </source>
</evidence>
<name>W8T4R2_PEPAC</name>
<keyword evidence="3" id="KW-0472">Membrane</keyword>
<keyword evidence="5" id="KW-1185">Reference proteome</keyword>
<evidence type="ECO:0000256" key="3">
    <source>
        <dbReference type="SAM" id="Phobius"/>
    </source>
</evidence>
<dbReference type="STRING" id="1286171.EAL2_c14540"/>
<dbReference type="RefSeq" id="WP_025435733.1">
    <property type="nucleotide sequence ID" value="NZ_CP007452.1"/>
</dbReference>
<accession>W8T4R2</accession>
<dbReference type="PATRIC" id="fig|1286171.3.peg.1405"/>
<feature type="transmembrane region" description="Helical" evidence="3">
    <location>
        <begin position="42"/>
        <end position="66"/>
    </location>
</feature>
<dbReference type="EMBL" id="CP007452">
    <property type="protein sequence ID" value="AHM56749.1"/>
    <property type="molecule type" value="Genomic_DNA"/>
</dbReference>
<evidence type="ECO:0000256" key="1">
    <source>
        <dbReference type="ARBA" id="ARBA00022692"/>
    </source>
</evidence>
<dbReference type="eggNOG" id="COG4720">
    <property type="taxonomic scope" value="Bacteria"/>
</dbReference>
<dbReference type="PANTHER" id="PTHR37815:SF3">
    <property type="entry name" value="UPF0397 PROTEIN SPR0429"/>
    <property type="match status" value="1"/>
</dbReference>
<proteinExistence type="predicted"/>
<dbReference type="KEGG" id="eac:EAL2_c14540"/>
<dbReference type="PANTHER" id="PTHR37815">
    <property type="entry name" value="UPF0397 PROTEIN BC_2624-RELATED"/>
    <property type="match status" value="1"/>
</dbReference>
<dbReference type="GO" id="GO:0016020">
    <property type="term" value="C:membrane"/>
    <property type="evidence" value="ECO:0007669"/>
    <property type="project" value="InterPro"/>
</dbReference>
<protein>
    <recommendedName>
        <fullName evidence="6">ECF transporter S component</fullName>
    </recommendedName>
</protein>
<evidence type="ECO:0000313" key="4">
    <source>
        <dbReference type="EMBL" id="AHM56749.1"/>
    </source>
</evidence>